<evidence type="ECO:0000256" key="1">
    <source>
        <dbReference type="SAM" id="Phobius"/>
    </source>
</evidence>
<dbReference type="Proteomes" id="UP001409291">
    <property type="component" value="Unassembled WGS sequence"/>
</dbReference>
<reference evidence="3 4" key="1">
    <citation type="submission" date="2024-04" db="EMBL/GenBank/DDBJ databases">
        <title>WGS of bacteria from Torrens River.</title>
        <authorList>
            <person name="Wyrsch E.R."/>
            <person name="Drigo B."/>
        </authorList>
    </citation>
    <scope>NUCLEOTIDE SEQUENCE [LARGE SCALE GENOMIC DNA]</scope>
    <source>
        <strain evidence="3 4">TWI391</strain>
    </source>
</reference>
<dbReference type="Pfam" id="PF06580">
    <property type="entry name" value="His_kinase"/>
    <property type="match status" value="1"/>
</dbReference>
<proteinExistence type="predicted"/>
<evidence type="ECO:0000313" key="3">
    <source>
        <dbReference type="EMBL" id="MEN5378227.1"/>
    </source>
</evidence>
<feature type="transmembrane region" description="Helical" evidence="1">
    <location>
        <begin position="410"/>
        <end position="433"/>
    </location>
</feature>
<dbReference type="InterPro" id="IPR036890">
    <property type="entry name" value="HATPase_C_sf"/>
</dbReference>
<evidence type="ECO:0000259" key="2">
    <source>
        <dbReference type="Pfam" id="PF06580"/>
    </source>
</evidence>
<dbReference type="Gene3D" id="1.25.40.10">
    <property type="entry name" value="Tetratricopeptide repeat domain"/>
    <property type="match status" value="1"/>
</dbReference>
<feature type="domain" description="Signal transduction histidine kinase internal region" evidence="2">
    <location>
        <begin position="448"/>
        <end position="526"/>
    </location>
</feature>
<dbReference type="RefSeq" id="WP_346581470.1">
    <property type="nucleotide sequence ID" value="NZ_JBDJLH010000001.1"/>
</dbReference>
<keyword evidence="1" id="KW-1133">Transmembrane helix</keyword>
<dbReference type="InterPro" id="IPR050640">
    <property type="entry name" value="Bact_2-comp_sensor_kinase"/>
</dbReference>
<dbReference type="SUPFAM" id="SSF55874">
    <property type="entry name" value="ATPase domain of HSP90 chaperone/DNA topoisomerase II/histidine kinase"/>
    <property type="match status" value="1"/>
</dbReference>
<protein>
    <submittedName>
        <fullName evidence="3">Histidine kinase</fullName>
    </submittedName>
</protein>
<dbReference type="InterPro" id="IPR010559">
    <property type="entry name" value="Sig_transdc_His_kin_internal"/>
</dbReference>
<gene>
    <name evidence="3" type="ORF">ABE541_13260</name>
</gene>
<dbReference type="PANTHER" id="PTHR34220:SF7">
    <property type="entry name" value="SENSOR HISTIDINE KINASE YPDA"/>
    <property type="match status" value="1"/>
</dbReference>
<keyword evidence="3" id="KW-0418">Kinase</keyword>
<sequence length="641" mass="73142">MIRIQLLIFYLWMVIGFSSCKDNNKKDLLAKSDDAISDQIKDLEKVVVNPINRDSLITVWRKLDRNPIVKNDTIQSSTVKYQLARLYSMKGNDSARVLIEDALELIDPIDGGFKNKALIYNGMGNVLSMSARMKEASYYYNKAAAIVLADSTVDLSFIAKTSMLLSAAQSNLLSFQYDLAEKMNRAALPMADSLPQGHINRQRVLVQMIQTLNKRQKPADSMAFYLQKLEVLHAQNPDKYNISFLYDSKIQYFEKHTQLDSLLHYQLLKIKSDGYLYNEEATSSEINNLFIDYCNIAAIYTAQKHATLASQFLEKAKFLKEKHTGLIFADSDLVYQQSLASLYNLQGKKNEAIAVLTQTAELQKGIYQTENTQAVAEMNALHQLQTKDRSIHKLNEGIKINKLQLQQNRLWLAVSVLGIILLGVTVLFLFYSFRQRRYLQEKEKILLQQQLLRTQMEPHFIFNTLAAVQSFVRLDKKEIAIKYLNRFSRLLRSSLELSRENLVPLDEEIETLENYLSLQQMRYENAFRYTILQSSEHDLGAIMVPPMLIQPYVENAILHGIDLEEGLGDISIHFEIEQDILQVKIADSGKTEKSNFDPAHRSLSGTISHERIQLLGKKASVSITEIPEGGGTLVILRIPVE</sequence>
<accession>A0ABV0BUG7</accession>
<dbReference type="InterPro" id="IPR011990">
    <property type="entry name" value="TPR-like_helical_dom_sf"/>
</dbReference>
<dbReference type="EMBL" id="JBDJNQ010000006">
    <property type="protein sequence ID" value="MEN5378227.1"/>
    <property type="molecule type" value="Genomic_DNA"/>
</dbReference>
<dbReference type="PROSITE" id="PS51257">
    <property type="entry name" value="PROKAR_LIPOPROTEIN"/>
    <property type="match status" value="1"/>
</dbReference>
<dbReference type="Gene3D" id="3.30.565.10">
    <property type="entry name" value="Histidine kinase-like ATPase, C-terminal domain"/>
    <property type="match status" value="1"/>
</dbReference>
<dbReference type="GO" id="GO:0016301">
    <property type="term" value="F:kinase activity"/>
    <property type="evidence" value="ECO:0007669"/>
    <property type="project" value="UniProtKB-KW"/>
</dbReference>
<evidence type="ECO:0000313" key="4">
    <source>
        <dbReference type="Proteomes" id="UP001409291"/>
    </source>
</evidence>
<dbReference type="PANTHER" id="PTHR34220">
    <property type="entry name" value="SENSOR HISTIDINE KINASE YPDA"/>
    <property type="match status" value="1"/>
</dbReference>
<keyword evidence="1" id="KW-0812">Transmembrane</keyword>
<name>A0ABV0BUG7_9SPHI</name>
<keyword evidence="4" id="KW-1185">Reference proteome</keyword>
<comment type="caution">
    <text evidence="3">The sequence shown here is derived from an EMBL/GenBank/DDBJ whole genome shotgun (WGS) entry which is preliminary data.</text>
</comment>
<organism evidence="3 4">
    <name type="scientific">Sphingobacterium kitahiroshimense</name>
    <dbReference type="NCBI Taxonomy" id="470446"/>
    <lineage>
        <taxon>Bacteria</taxon>
        <taxon>Pseudomonadati</taxon>
        <taxon>Bacteroidota</taxon>
        <taxon>Sphingobacteriia</taxon>
        <taxon>Sphingobacteriales</taxon>
        <taxon>Sphingobacteriaceae</taxon>
        <taxon>Sphingobacterium</taxon>
    </lineage>
</organism>
<keyword evidence="1" id="KW-0472">Membrane</keyword>
<keyword evidence="3" id="KW-0808">Transferase</keyword>